<evidence type="ECO:0000313" key="6">
    <source>
        <dbReference type="Proteomes" id="UP000261540"/>
    </source>
</evidence>
<comment type="subcellular location">
    <subcellularLocation>
        <location evidence="1">Secreted</location>
    </subcellularLocation>
</comment>
<dbReference type="GO" id="GO:1903561">
    <property type="term" value="C:extracellular vesicle"/>
    <property type="evidence" value="ECO:0007669"/>
    <property type="project" value="TreeGrafter"/>
</dbReference>
<dbReference type="GO" id="GO:0008203">
    <property type="term" value="P:cholesterol metabolic process"/>
    <property type="evidence" value="ECO:0007669"/>
    <property type="project" value="TreeGrafter"/>
</dbReference>
<keyword evidence="4" id="KW-0732">Signal</keyword>
<evidence type="ECO:0000256" key="2">
    <source>
        <dbReference type="ARBA" id="ARBA00008788"/>
    </source>
</evidence>
<feature type="signal peptide" evidence="4">
    <location>
        <begin position="1"/>
        <end position="18"/>
    </location>
</feature>
<dbReference type="GO" id="GO:0005543">
    <property type="term" value="F:phospholipid binding"/>
    <property type="evidence" value="ECO:0007669"/>
    <property type="project" value="TreeGrafter"/>
</dbReference>
<organism evidence="5 6">
    <name type="scientific">Paramormyrops kingsleyae</name>
    <dbReference type="NCBI Taxonomy" id="1676925"/>
    <lineage>
        <taxon>Eukaryota</taxon>
        <taxon>Metazoa</taxon>
        <taxon>Chordata</taxon>
        <taxon>Craniata</taxon>
        <taxon>Vertebrata</taxon>
        <taxon>Euteleostomi</taxon>
        <taxon>Actinopterygii</taxon>
        <taxon>Neopterygii</taxon>
        <taxon>Teleostei</taxon>
        <taxon>Osteoglossocephala</taxon>
        <taxon>Osteoglossomorpha</taxon>
        <taxon>Osteoglossiformes</taxon>
        <taxon>Mormyridae</taxon>
        <taxon>Paramormyrops</taxon>
    </lineage>
</organism>
<dbReference type="GO" id="GO:0055090">
    <property type="term" value="P:acylglycerol homeostasis"/>
    <property type="evidence" value="ECO:0007669"/>
    <property type="project" value="TreeGrafter"/>
</dbReference>
<protein>
    <recommendedName>
        <fullName evidence="7">Apolipoprotein A-IV a</fullName>
    </recommendedName>
</protein>
<dbReference type="GO" id="GO:0034364">
    <property type="term" value="C:high-density lipoprotein particle"/>
    <property type="evidence" value="ECO:0007669"/>
    <property type="project" value="TreeGrafter"/>
</dbReference>
<reference evidence="5" key="1">
    <citation type="submission" date="2025-08" db="UniProtKB">
        <authorList>
            <consortium name="Ensembl"/>
        </authorList>
    </citation>
    <scope>IDENTIFICATION</scope>
</reference>
<dbReference type="Proteomes" id="UP000261540">
    <property type="component" value="Unplaced"/>
</dbReference>
<dbReference type="GO" id="GO:0034362">
    <property type="term" value="C:low-density lipoprotein particle"/>
    <property type="evidence" value="ECO:0007669"/>
    <property type="project" value="TreeGrafter"/>
</dbReference>
<evidence type="ECO:0000256" key="1">
    <source>
        <dbReference type="ARBA" id="ARBA00004613"/>
    </source>
</evidence>
<evidence type="ECO:0000256" key="4">
    <source>
        <dbReference type="SAM" id="SignalP"/>
    </source>
</evidence>
<dbReference type="InterPro" id="IPR000074">
    <property type="entry name" value="ApoA_E"/>
</dbReference>
<dbReference type="PANTHER" id="PTHR18976:SF28">
    <property type="entry name" value="APOLIPOPROTEIN A-IV-RELATED"/>
    <property type="match status" value="1"/>
</dbReference>
<dbReference type="GO" id="GO:0033700">
    <property type="term" value="P:phospholipid efflux"/>
    <property type="evidence" value="ECO:0007669"/>
    <property type="project" value="TreeGrafter"/>
</dbReference>
<dbReference type="GO" id="GO:0033344">
    <property type="term" value="P:cholesterol efflux"/>
    <property type="evidence" value="ECO:0007669"/>
    <property type="project" value="TreeGrafter"/>
</dbReference>
<dbReference type="PANTHER" id="PTHR18976">
    <property type="entry name" value="APOLIPOPROTEIN"/>
    <property type="match status" value="1"/>
</dbReference>
<evidence type="ECO:0000256" key="3">
    <source>
        <dbReference type="ARBA" id="ARBA00022525"/>
    </source>
</evidence>
<dbReference type="GO" id="GO:0042627">
    <property type="term" value="C:chylomicron"/>
    <property type="evidence" value="ECO:0007669"/>
    <property type="project" value="TreeGrafter"/>
</dbReference>
<dbReference type="AlphaFoldDB" id="A0A3B3QTY7"/>
<evidence type="ECO:0000313" key="5">
    <source>
        <dbReference type="Ensembl" id="ENSPKIP00000009095.1"/>
    </source>
</evidence>
<dbReference type="Gene3D" id="1.20.120.20">
    <property type="entry name" value="Apolipoprotein"/>
    <property type="match status" value="1"/>
</dbReference>
<dbReference type="PROSITE" id="PS51257">
    <property type="entry name" value="PROKAR_LIPOPROTEIN"/>
    <property type="match status" value="1"/>
</dbReference>
<sequence length="231" mass="26034">MKVFVVLALAVFSAGCHANILWADEPKPQLEKVTDAFWEYVARATQTTEETLKMIRESQLGQAVNAKITESADVANQYTVALRGQLTPLAEDTLTQIFKQAEVLRERLAEDVSTAKAPYADSLDTEALKTTLLQKSEELKASLDENVKELQTKLGPYTEEFREKVDQRLQEFKDNVAPLAENIQSQMMQRAKTVQQSLAPYAEDLREKLDPYAQDLKTKLSSLWESFISSS</sequence>
<dbReference type="InterPro" id="IPR050163">
    <property type="entry name" value="Apolipoprotein_A1/A4/E"/>
</dbReference>
<evidence type="ECO:0008006" key="7">
    <source>
        <dbReference type="Google" id="ProtNLM"/>
    </source>
</evidence>
<dbReference type="GeneTree" id="ENSGT00950000182929"/>
<dbReference type="Ensembl" id="ENSPKIT00000033192.1">
    <property type="protein sequence ID" value="ENSPKIP00000009095.1"/>
    <property type="gene ID" value="ENSPKIG00000024330.1"/>
</dbReference>
<dbReference type="GO" id="GO:0034361">
    <property type="term" value="C:very-low-density lipoprotein particle"/>
    <property type="evidence" value="ECO:0007669"/>
    <property type="project" value="TreeGrafter"/>
</dbReference>
<reference evidence="5" key="2">
    <citation type="submission" date="2025-09" db="UniProtKB">
        <authorList>
            <consortium name="Ensembl"/>
        </authorList>
    </citation>
    <scope>IDENTIFICATION</scope>
</reference>
<keyword evidence="6" id="KW-1185">Reference proteome</keyword>
<dbReference type="SUPFAM" id="SSF58113">
    <property type="entry name" value="Apolipoprotein A-I"/>
    <property type="match status" value="1"/>
</dbReference>
<accession>A0A3B3QTY7</accession>
<comment type="similarity">
    <text evidence="2">Belongs to the apolipoprotein A1/A4/E family.</text>
</comment>
<feature type="chain" id="PRO_5017401950" description="Apolipoprotein A-IV a" evidence="4">
    <location>
        <begin position="19"/>
        <end position="231"/>
    </location>
</feature>
<dbReference type="GO" id="GO:0120020">
    <property type="term" value="F:cholesterol transfer activity"/>
    <property type="evidence" value="ECO:0007669"/>
    <property type="project" value="TreeGrafter"/>
</dbReference>
<dbReference type="Pfam" id="PF01442">
    <property type="entry name" value="Apolipoprotein"/>
    <property type="match status" value="1"/>
</dbReference>
<proteinExistence type="inferred from homology"/>
<dbReference type="Gene3D" id="1.20.5.20">
    <property type="match status" value="2"/>
</dbReference>
<dbReference type="GO" id="GO:0060228">
    <property type="term" value="F:phosphatidylcholine-sterol O-acyltransferase activator activity"/>
    <property type="evidence" value="ECO:0007669"/>
    <property type="project" value="TreeGrafter"/>
</dbReference>
<dbReference type="GO" id="GO:0042157">
    <property type="term" value="P:lipoprotein metabolic process"/>
    <property type="evidence" value="ECO:0007669"/>
    <property type="project" value="InterPro"/>
</dbReference>
<keyword evidence="3" id="KW-0964">Secreted</keyword>
<name>A0A3B3QTY7_9TELE</name>